<accession>A0A1V9Y0H8</accession>
<dbReference type="EMBL" id="MNPL01001397">
    <property type="protein sequence ID" value="OQR79202.1"/>
    <property type="molecule type" value="Genomic_DNA"/>
</dbReference>
<dbReference type="AlphaFoldDB" id="A0A1V9Y0H8"/>
<keyword evidence="2" id="KW-1185">Reference proteome</keyword>
<gene>
    <name evidence="1" type="ORF">BIW11_02593</name>
</gene>
<organism evidence="1 2">
    <name type="scientific">Tropilaelaps mercedesae</name>
    <dbReference type="NCBI Taxonomy" id="418985"/>
    <lineage>
        <taxon>Eukaryota</taxon>
        <taxon>Metazoa</taxon>
        <taxon>Ecdysozoa</taxon>
        <taxon>Arthropoda</taxon>
        <taxon>Chelicerata</taxon>
        <taxon>Arachnida</taxon>
        <taxon>Acari</taxon>
        <taxon>Parasitiformes</taxon>
        <taxon>Mesostigmata</taxon>
        <taxon>Gamasina</taxon>
        <taxon>Dermanyssoidea</taxon>
        <taxon>Laelapidae</taxon>
        <taxon>Tropilaelaps</taxon>
    </lineage>
</organism>
<proteinExistence type="predicted"/>
<evidence type="ECO:0000313" key="1">
    <source>
        <dbReference type="EMBL" id="OQR79202.1"/>
    </source>
</evidence>
<dbReference type="InParanoid" id="A0A1V9Y0H8"/>
<sequence>MCSDSLTMTAERCIAYLSTCKWGRLQYIIHKQVSVDPGRRCPVKQQIRSFQRFCLYHTDVLLPAERRLPSPTRKVLTHNEGRSLPLICTLVDALDARDELKIAVDLTPAFAENISVKGSSNYRLLPPIARGHKAKTFFLVVLPKHEQEATEEPHRVLDGRCRLSRSGSTALEFVLLGTRVARRPDDGLGLCSLPVTSRLFHGTNGHNNRDLGLTSKILAHSHVSHNQDLCSSLSSGDRGVSFEVILVLSSFDSNSVGLRIFFGYRSKPLVVLPRDSNTKVGPLQKTPLCVRLNEHSKRTKSGVTEMVSGYKSVLIAPPLVRDLFFRNAEDQAFIQVFTKSPERRRRIVRASSSYTPLRAPSRAARIRERLYQQLVPFYFDCNLRRAGSMRKPNCRRSVAFSMIRCTSSVVAIFAFDDLASRLPALSAIVGARAPAYHCSTNKKTIFIAPYKRPRRAHRAPWETLNRGMGIEQDMQGWLFIHIYHCSTAGDKEFHGGGQPTRTYPAPRNGLNDLRKSEPTTMSAIVRETTGCTCSRKQGRVDRRLEPGLEGQLVVLNAEAFK</sequence>
<evidence type="ECO:0000313" key="2">
    <source>
        <dbReference type="Proteomes" id="UP000192247"/>
    </source>
</evidence>
<comment type="caution">
    <text evidence="1">The sequence shown here is derived from an EMBL/GenBank/DDBJ whole genome shotgun (WGS) entry which is preliminary data.</text>
</comment>
<protein>
    <submittedName>
        <fullName evidence="1">Uncharacterized protein</fullName>
    </submittedName>
</protein>
<dbReference type="Proteomes" id="UP000192247">
    <property type="component" value="Unassembled WGS sequence"/>
</dbReference>
<name>A0A1V9Y0H8_9ACAR</name>
<reference evidence="1 2" key="1">
    <citation type="journal article" date="2017" name="Gigascience">
        <title>Draft genome of the honey bee ectoparasitic mite, Tropilaelaps mercedesae, is shaped by the parasitic life history.</title>
        <authorList>
            <person name="Dong X."/>
            <person name="Armstrong S.D."/>
            <person name="Xia D."/>
            <person name="Makepeace B.L."/>
            <person name="Darby A.C."/>
            <person name="Kadowaki T."/>
        </authorList>
    </citation>
    <scope>NUCLEOTIDE SEQUENCE [LARGE SCALE GENOMIC DNA]</scope>
    <source>
        <strain evidence="1">Wuxi-XJTLU</strain>
    </source>
</reference>